<keyword evidence="12" id="KW-1185">Reference proteome</keyword>
<proteinExistence type="inferred from homology"/>
<keyword evidence="4" id="KW-0479">Metal-binding</keyword>
<dbReference type="Gene3D" id="1.10.1670.10">
    <property type="entry name" value="Helix-hairpin-Helix base-excision DNA repair enzymes (C-terminal)"/>
    <property type="match status" value="1"/>
</dbReference>
<dbReference type="GO" id="GO:0006284">
    <property type="term" value="P:base-excision repair"/>
    <property type="evidence" value="ECO:0007669"/>
    <property type="project" value="InterPro"/>
</dbReference>
<keyword evidence="8" id="KW-0539">Nucleus</keyword>
<dbReference type="GO" id="GO:0035514">
    <property type="term" value="F:DNA demethylase activity"/>
    <property type="evidence" value="ECO:0007669"/>
    <property type="project" value="InterPro"/>
</dbReference>
<dbReference type="InterPro" id="IPR011257">
    <property type="entry name" value="DNA_glycosylase"/>
</dbReference>
<dbReference type="GO" id="GO:0046872">
    <property type="term" value="F:metal ion binding"/>
    <property type="evidence" value="ECO:0007669"/>
    <property type="project" value="UniProtKB-KW"/>
</dbReference>
<feature type="compositionally biased region" description="Polar residues" evidence="9">
    <location>
        <begin position="443"/>
        <end position="452"/>
    </location>
</feature>
<dbReference type="CDD" id="cd00056">
    <property type="entry name" value="ENDO3c"/>
    <property type="match status" value="1"/>
</dbReference>
<comment type="cofactor">
    <cofactor evidence="1">
        <name>[4Fe-4S] cluster</name>
        <dbReference type="ChEBI" id="CHEBI:49883"/>
    </cofactor>
</comment>
<dbReference type="Pfam" id="PF15628">
    <property type="entry name" value="RRM_DME"/>
    <property type="match status" value="1"/>
</dbReference>
<dbReference type="InterPro" id="IPR028925">
    <property type="entry name" value="RRM_DME"/>
</dbReference>
<feature type="compositionally biased region" description="Basic residues" evidence="9">
    <location>
        <begin position="418"/>
        <end position="427"/>
    </location>
</feature>
<keyword evidence="5" id="KW-0408">Iron</keyword>
<evidence type="ECO:0000256" key="4">
    <source>
        <dbReference type="ARBA" id="ARBA00022723"/>
    </source>
</evidence>
<keyword evidence="7" id="KW-0238">DNA-binding</keyword>
<feature type="region of interest" description="Disordered" evidence="9">
    <location>
        <begin position="401"/>
        <end position="478"/>
    </location>
</feature>
<dbReference type="InterPro" id="IPR044811">
    <property type="entry name" value="DME/ROS1"/>
</dbReference>
<dbReference type="GO" id="GO:0141166">
    <property type="term" value="P:chromosomal 5-methylcytosine DNA demethylation pathway"/>
    <property type="evidence" value="ECO:0007669"/>
    <property type="project" value="InterPro"/>
</dbReference>
<evidence type="ECO:0000313" key="12">
    <source>
        <dbReference type="Proteomes" id="UP000824469"/>
    </source>
</evidence>
<organism evidence="11 12">
    <name type="scientific">Taxus chinensis</name>
    <name type="common">Chinese yew</name>
    <name type="synonym">Taxus wallichiana var. chinensis</name>
    <dbReference type="NCBI Taxonomy" id="29808"/>
    <lineage>
        <taxon>Eukaryota</taxon>
        <taxon>Viridiplantae</taxon>
        <taxon>Streptophyta</taxon>
        <taxon>Embryophyta</taxon>
        <taxon>Tracheophyta</taxon>
        <taxon>Spermatophyta</taxon>
        <taxon>Pinopsida</taxon>
        <taxon>Pinidae</taxon>
        <taxon>Conifers II</taxon>
        <taxon>Cupressales</taxon>
        <taxon>Taxaceae</taxon>
        <taxon>Taxus</taxon>
    </lineage>
</organism>
<dbReference type="SMART" id="SM00478">
    <property type="entry name" value="ENDO3c"/>
    <property type="match status" value="1"/>
</dbReference>
<dbReference type="EMBL" id="JAHRHJ020000001">
    <property type="protein sequence ID" value="KAH9328168.1"/>
    <property type="molecule type" value="Genomic_DNA"/>
</dbReference>
<dbReference type="GO" id="GO:0003677">
    <property type="term" value="F:DNA binding"/>
    <property type="evidence" value="ECO:0007669"/>
    <property type="project" value="UniProtKB-KW"/>
</dbReference>
<accession>A0AA38GTU7</accession>
<gene>
    <name evidence="11" type="ORF">KI387_000276</name>
</gene>
<feature type="domain" description="HhH-GPD" evidence="10">
    <location>
        <begin position="1106"/>
        <end position="1268"/>
    </location>
</feature>
<feature type="compositionally biased region" description="Basic and acidic residues" evidence="9">
    <location>
        <begin position="1"/>
        <end position="12"/>
    </location>
</feature>
<keyword evidence="6" id="KW-0411">Iron-sulfur</keyword>
<evidence type="ECO:0000256" key="3">
    <source>
        <dbReference type="ARBA" id="ARBA00005646"/>
    </source>
</evidence>
<dbReference type="InterPro" id="IPR003265">
    <property type="entry name" value="HhH-GPD_domain"/>
</dbReference>
<dbReference type="SUPFAM" id="SSF48150">
    <property type="entry name" value="DNA-glycosylase"/>
    <property type="match status" value="1"/>
</dbReference>
<evidence type="ECO:0000256" key="9">
    <source>
        <dbReference type="SAM" id="MobiDB-lite"/>
    </source>
</evidence>
<name>A0AA38GTU7_TAXCH</name>
<dbReference type="Proteomes" id="UP000824469">
    <property type="component" value="Unassembled WGS sequence"/>
</dbReference>
<feature type="region of interest" description="Disordered" evidence="9">
    <location>
        <begin position="1"/>
        <end position="28"/>
    </location>
</feature>
<dbReference type="InterPro" id="IPR023170">
    <property type="entry name" value="HhH_base_excis_C"/>
</dbReference>
<protein>
    <recommendedName>
        <fullName evidence="10">HhH-GPD domain-containing protein</fullName>
    </recommendedName>
</protein>
<evidence type="ECO:0000256" key="1">
    <source>
        <dbReference type="ARBA" id="ARBA00001966"/>
    </source>
</evidence>
<dbReference type="GO" id="GO:0005634">
    <property type="term" value="C:nucleus"/>
    <property type="evidence" value="ECO:0007669"/>
    <property type="project" value="UniProtKB-SubCell"/>
</dbReference>
<evidence type="ECO:0000256" key="2">
    <source>
        <dbReference type="ARBA" id="ARBA00004123"/>
    </source>
</evidence>
<feature type="region of interest" description="Disordered" evidence="9">
    <location>
        <begin position="774"/>
        <end position="794"/>
    </location>
</feature>
<dbReference type="Gene3D" id="1.10.340.30">
    <property type="entry name" value="Hypothetical protein, domain 2"/>
    <property type="match status" value="1"/>
</dbReference>
<comment type="caution">
    <text evidence="11">The sequence shown here is derived from an EMBL/GenBank/DDBJ whole genome shotgun (WGS) entry which is preliminary data.</text>
</comment>
<dbReference type="GO" id="GO:0051539">
    <property type="term" value="F:4 iron, 4 sulfur cluster binding"/>
    <property type="evidence" value="ECO:0007669"/>
    <property type="project" value="InterPro"/>
</dbReference>
<evidence type="ECO:0000256" key="8">
    <source>
        <dbReference type="ARBA" id="ARBA00023242"/>
    </source>
</evidence>
<feature type="region of interest" description="Disordered" evidence="9">
    <location>
        <begin position="111"/>
        <end position="147"/>
    </location>
</feature>
<feature type="compositionally biased region" description="Polar residues" evidence="9">
    <location>
        <begin position="853"/>
        <end position="873"/>
    </location>
</feature>
<evidence type="ECO:0000256" key="5">
    <source>
        <dbReference type="ARBA" id="ARBA00023004"/>
    </source>
</evidence>
<sequence>MLMENNQRERSMTDILNGRGFSSPVTENNHRERSMADIMKRMDFSSPGMAPHEAQISPATPLRPIARKRKLVFDDEPLLAPRQTPAAERQWLGSATGIGPSSDNNYWFGPSLNPPPAEEPTAGLNVNSPPRIPPHQQPHYRCTNEKSSDPHGILGLTTAKNADAFKNAQRLFNALNRSVCVIPNENVSKHNANLGHANYHHQINPGSNICLNGWSRPFYPYFSPFNGYPNGILSSQYLHSAPCQPHQQTFTSLLNNGCSLAPETPEKDNQTGFVGLSSDERVADQENQIDTPEKRVVGQENQIDTPEKRAVVQENQLDTPKKIIQHENLSKTQSSQFVSLASAERALVQEKQQEIISLRACADVEGTAVCGDESILPSLIDPLSFTLQTPTKNDQQLAAEGEKDIGGIDLNKTPPPQKPRRKKHRPRVMREGPSARKSKAKNYEQSSTNTNFPDYERNPPGKKPANHDNSTPQKSQTDASVDELANAMVAGYQETQVFMDEFARRHPAVVHQSEIHISTLSTQEVAENFGQSSSIISSPIKRAFRENFKTLARKKEQFFDAAQPQQFTKQKGNKRLSRRYIAGDETDTAPKGHKFLRNSDWSTHIHSIHGSQNSISHRANSLDPMDMIIARLRQLQLNETAVGNSELVPYLGNGDLVPFEGPFDPLKKRKHRPKVDLDAETNRVWRLLMGKASEGDKQAADNEKGKKLEEEREIFRGRVDSFIARMRLVQGDRRFSQWKGSVVDSIVGAFLTQNVSDHLSSSAFIAMASRFPPVQKNEGTKSDSNDLGESEPEKEKAIEDVSYMVQFPNQALTEQNPGHSSVSNEVDELQEENLKEIANCGESFASNPLGDKGSSSQVMNSTNGSESNSDFGEQTNQSNWINTFNDKHSFTELLREVENRTLWGLTTFEKHHDLVAMTTGSSLDAASSHDNYNNKPLQTSIPSSEILDHLETGSEAAQDHMIDFLGSNTKEKDHQYNFSNTQGSSLTEDSMNAAATLWSLAQKVNSTLHSECLPPSEIHVVQASELIQSSSPPDSHLLPRVGSELAQSSTPPEEIEAIEDFGLDIPRSHLKDAKPVVKKVSYTRISGLARANIEFNQVSKNQTFDWESARKKAPEFCNGCSGVKKERDPNTMDAMNWEAVRRAKVGEIADTIKERGMNNILAGRIKAFLERLHKELGCIDLEWLRDIPPDDAKDFLLSIRGLGLKSVECIRLLSLQHLAFPVDTNVGRICVRLGWVPIMPLPESLQLHLLELYPVQANIQKYIWPRLCMLDQRTLYELHYQMITFGKVFCTKSKPNCNACPMRAECKHFASAFASARLSLQGPPEKSCSVENPPCSPPVLPLPHQELTMEIPSTVIPLQLAESSHQENCEPIIEEPATPEPECIESSDVIDEWAYADSDEIPVIKLNLEELSYNIQQICKSNMQDVDVSKALIMLSPQDASIPAPKLKYVHRLRTEHRVYEIPDNHPLLRGYEDRQPDDPSPYLLAIWTPGETPVSIGEDKQCCSPKTLDNHPCNQESWSTCVSNTEINEHTVKGTLLIPCRTAMRGSFPLNGTYFQHNEVFADHETSLNPVEVPRSWIWNLERRTVLIGTSIPTIFKGLTTREIQCCFWQGFVCVRAFDRNVRAPRPLMPRLHSPASKLIKTPTRQPRKKL</sequence>
<reference evidence="11 12" key="1">
    <citation type="journal article" date="2021" name="Nat. Plants">
        <title>The Taxus genome provides insights into paclitaxel biosynthesis.</title>
        <authorList>
            <person name="Xiong X."/>
            <person name="Gou J."/>
            <person name="Liao Q."/>
            <person name="Li Y."/>
            <person name="Zhou Q."/>
            <person name="Bi G."/>
            <person name="Li C."/>
            <person name="Du R."/>
            <person name="Wang X."/>
            <person name="Sun T."/>
            <person name="Guo L."/>
            <person name="Liang H."/>
            <person name="Lu P."/>
            <person name="Wu Y."/>
            <person name="Zhang Z."/>
            <person name="Ro D.K."/>
            <person name="Shang Y."/>
            <person name="Huang S."/>
            <person name="Yan J."/>
        </authorList>
    </citation>
    <scope>NUCLEOTIDE SEQUENCE [LARGE SCALE GENOMIC DNA]</scope>
    <source>
        <strain evidence="11">Ta-2019</strain>
    </source>
</reference>
<evidence type="ECO:0000256" key="7">
    <source>
        <dbReference type="ARBA" id="ARBA00023125"/>
    </source>
</evidence>
<dbReference type="OMA" id="WIWNLAR"/>
<comment type="subcellular location">
    <subcellularLocation>
        <location evidence="2">Nucleus</location>
    </subcellularLocation>
</comment>
<dbReference type="GO" id="GO:0019104">
    <property type="term" value="F:DNA N-glycosylase activity"/>
    <property type="evidence" value="ECO:0007669"/>
    <property type="project" value="InterPro"/>
</dbReference>
<evidence type="ECO:0000313" key="11">
    <source>
        <dbReference type="EMBL" id="KAH9328168.1"/>
    </source>
</evidence>
<evidence type="ECO:0000256" key="6">
    <source>
        <dbReference type="ARBA" id="ARBA00023014"/>
    </source>
</evidence>
<dbReference type="FunFam" id="1.10.1670.10:FF:000004">
    <property type="entry name" value="DNA glycosylase/AP lyase ROS1"/>
    <property type="match status" value="1"/>
</dbReference>
<dbReference type="PANTHER" id="PTHR46213">
    <property type="entry name" value="TRANSCRIPTIONAL ACTIVATOR DEMETER"/>
    <property type="match status" value="1"/>
</dbReference>
<comment type="similarity">
    <text evidence="3">Belongs to the DNA glycosylase family. DEMETER subfamily.</text>
</comment>
<dbReference type="SMART" id="SM00525">
    <property type="entry name" value="FES"/>
    <property type="match status" value="1"/>
</dbReference>
<evidence type="ECO:0000259" key="10">
    <source>
        <dbReference type="SMART" id="SM00478"/>
    </source>
</evidence>
<feature type="region of interest" description="Disordered" evidence="9">
    <location>
        <begin position="844"/>
        <end position="873"/>
    </location>
</feature>
<feature type="compositionally biased region" description="Polar residues" evidence="9">
    <location>
        <begin position="467"/>
        <end position="478"/>
    </location>
</feature>
<dbReference type="InterPro" id="IPR003651">
    <property type="entry name" value="Endonuclease3_FeS-loop_motif"/>
</dbReference>
<dbReference type="PANTHER" id="PTHR46213:SF13">
    <property type="entry name" value="DEMETER-LIKE PROTEIN 2-RELATED"/>
    <property type="match status" value="1"/>
</dbReference>